<feature type="transmembrane region" description="Helical" evidence="1">
    <location>
        <begin position="47"/>
        <end position="66"/>
    </location>
</feature>
<reference evidence="2 3" key="1">
    <citation type="submission" date="2019-01" db="EMBL/GenBank/DDBJ databases">
        <authorList>
            <person name="Brito A."/>
        </authorList>
    </citation>
    <scope>NUCLEOTIDE SEQUENCE [LARGE SCALE GENOMIC DNA]</scope>
    <source>
        <strain evidence="2">1</strain>
    </source>
</reference>
<sequence>MALSSQSPTLGVTQQVWSLGSPDFPQKDRLSYLSATTAPPLSISSLYYGYLLVVIGLWLNCSLLFVNE</sequence>
<organism evidence="2 3">
    <name type="scientific">Hyella patelloides LEGE 07179</name>
    <dbReference type="NCBI Taxonomy" id="945734"/>
    <lineage>
        <taxon>Bacteria</taxon>
        <taxon>Bacillati</taxon>
        <taxon>Cyanobacteriota</taxon>
        <taxon>Cyanophyceae</taxon>
        <taxon>Pleurocapsales</taxon>
        <taxon>Hyellaceae</taxon>
        <taxon>Hyella</taxon>
    </lineage>
</organism>
<evidence type="ECO:0000313" key="3">
    <source>
        <dbReference type="Proteomes" id="UP000320055"/>
    </source>
</evidence>
<gene>
    <name evidence="2" type="ORF">H1P_290028</name>
</gene>
<keyword evidence="3" id="KW-1185">Reference proteome</keyword>
<name>A0A563VTW8_9CYAN</name>
<evidence type="ECO:0000313" key="2">
    <source>
        <dbReference type="EMBL" id="VEP14819.1"/>
    </source>
</evidence>
<protein>
    <submittedName>
        <fullName evidence="2">Uncharacterized protein</fullName>
    </submittedName>
</protein>
<proteinExistence type="predicted"/>
<accession>A0A563VTW8</accession>
<dbReference type="Proteomes" id="UP000320055">
    <property type="component" value="Unassembled WGS sequence"/>
</dbReference>
<keyword evidence="1" id="KW-1133">Transmembrane helix</keyword>
<keyword evidence="1" id="KW-0472">Membrane</keyword>
<dbReference type="EMBL" id="CAACVJ010000212">
    <property type="protein sequence ID" value="VEP14819.1"/>
    <property type="molecule type" value="Genomic_DNA"/>
</dbReference>
<dbReference type="AlphaFoldDB" id="A0A563VTW8"/>
<evidence type="ECO:0000256" key="1">
    <source>
        <dbReference type="SAM" id="Phobius"/>
    </source>
</evidence>
<keyword evidence="1" id="KW-0812">Transmembrane</keyword>